<gene>
    <name evidence="1" type="ORF">C8F04DRAFT_1102941</name>
</gene>
<proteinExistence type="predicted"/>
<keyword evidence="2" id="KW-1185">Reference proteome</keyword>
<evidence type="ECO:0000313" key="1">
    <source>
        <dbReference type="EMBL" id="KAJ7034056.1"/>
    </source>
</evidence>
<organism evidence="1 2">
    <name type="scientific">Mycena alexandri</name>
    <dbReference type="NCBI Taxonomy" id="1745969"/>
    <lineage>
        <taxon>Eukaryota</taxon>
        <taxon>Fungi</taxon>
        <taxon>Dikarya</taxon>
        <taxon>Basidiomycota</taxon>
        <taxon>Agaricomycotina</taxon>
        <taxon>Agaricomycetes</taxon>
        <taxon>Agaricomycetidae</taxon>
        <taxon>Agaricales</taxon>
        <taxon>Marasmiineae</taxon>
        <taxon>Mycenaceae</taxon>
        <taxon>Mycena</taxon>
    </lineage>
</organism>
<reference evidence="1" key="1">
    <citation type="submission" date="2023-03" db="EMBL/GenBank/DDBJ databases">
        <title>Massive genome expansion in bonnet fungi (Mycena s.s.) driven by repeated elements and novel gene families across ecological guilds.</title>
        <authorList>
            <consortium name="Lawrence Berkeley National Laboratory"/>
            <person name="Harder C.B."/>
            <person name="Miyauchi S."/>
            <person name="Viragh M."/>
            <person name="Kuo A."/>
            <person name="Thoen E."/>
            <person name="Andreopoulos B."/>
            <person name="Lu D."/>
            <person name="Skrede I."/>
            <person name="Drula E."/>
            <person name="Henrissat B."/>
            <person name="Morin E."/>
            <person name="Kohler A."/>
            <person name="Barry K."/>
            <person name="LaButti K."/>
            <person name="Morin E."/>
            <person name="Salamov A."/>
            <person name="Lipzen A."/>
            <person name="Mereny Z."/>
            <person name="Hegedus B."/>
            <person name="Baldrian P."/>
            <person name="Stursova M."/>
            <person name="Weitz H."/>
            <person name="Taylor A."/>
            <person name="Grigoriev I.V."/>
            <person name="Nagy L.G."/>
            <person name="Martin F."/>
            <person name="Kauserud H."/>
        </authorList>
    </citation>
    <scope>NUCLEOTIDE SEQUENCE</scope>
    <source>
        <strain evidence="1">CBHHK200</strain>
    </source>
</reference>
<comment type="caution">
    <text evidence="1">The sequence shown here is derived from an EMBL/GenBank/DDBJ whole genome shotgun (WGS) entry which is preliminary data.</text>
</comment>
<dbReference type="EMBL" id="JARJCM010000060">
    <property type="protein sequence ID" value="KAJ7034056.1"/>
    <property type="molecule type" value="Genomic_DNA"/>
</dbReference>
<dbReference type="Proteomes" id="UP001218188">
    <property type="component" value="Unassembled WGS sequence"/>
</dbReference>
<evidence type="ECO:0000313" key="2">
    <source>
        <dbReference type="Proteomes" id="UP001218188"/>
    </source>
</evidence>
<accession>A0AAD6X404</accession>
<sequence length="89" mass="9915">MRACLRVGAGVWLSVARGRCVGRCGTRPSSSFGASVLLCTTIREFTNSRIHCHHPGRAHRRPGLHLWRGRHFSSRVRVGQAWRAGRGLL</sequence>
<dbReference type="AlphaFoldDB" id="A0AAD6X404"/>
<name>A0AAD6X404_9AGAR</name>
<protein>
    <submittedName>
        <fullName evidence="1">Uncharacterized protein</fullName>
    </submittedName>
</protein>